<dbReference type="OrthoDB" id="73375at2"/>
<dbReference type="GO" id="GO:1902201">
    <property type="term" value="P:negative regulation of bacterial-type flagellum-dependent cell motility"/>
    <property type="evidence" value="ECO:0007669"/>
    <property type="project" value="TreeGrafter"/>
</dbReference>
<dbReference type="PROSITE" id="PS50887">
    <property type="entry name" value="GGDEF"/>
    <property type="match status" value="1"/>
</dbReference>
<comment type="catalytic activity">
    <reaction evidence="9">
        <text>2 GTP = 3',3'-c-di-GMP + 2 diphosphate</text>
        <dbReference type="Rhea" id="RHEA:24898"/>
        <dbReference type="ChEBI" id="CHEBI:33019"/>
        <dbReference type="ChEBI" id="CHEBI:37565"/>
        <dbReference type="ChEBI" id="CHEBI:58805"/>
        <dbReference type="EC" id="2.7.7.65"/>
    </reaction>
</comment>
<dbReference type="GO" id="GO:0000160">
    <property type="term" value="P:phosphorelay signal transduction system"/>
    <property type="evidence" value="ECO:0007669"/>
    <property type="project" value="UniProtKB-KW"/>
</dbReference>
<keyword evidence="10" id="KW-0472">Membrane</keyword>
<dbReference type="InterPro" id="IPR013655">
    <property type="entry name" value="PAS_fold_3"/>
</dbReference>
<keyword evidence="10" id="KW-0812">Transmembrane</keyword>
<evidence type="ECO:0000256" key="7">
    <source>
        <dbReference type="ARBA" id="ARBA00022840"/>
    </source>
</evidence>
<dbReference type="GO" id="GO:0052621">
    <property type="term" value="F:diguanylate cyclase activity"/>
    <property type="evidence" value="ECO:0007669"/>
    <property type="project" value="UniProtKB-EC"/>
</dbReference>
<dbReference type="Gene3D" id="3.30.70.270">
    <property type="match status" value="1"/>
</dbReference>
<dbReference type="GO" id="GO:0005524">
    <property type="term" value="F:ATP binding"/>
    <property type="evidence" value="ECO:0007669"/>
    <property type="project" value="UniProtKB-KW"/>
</dbReference>
<dbReference type="PANTHER" id="PTHR45138:SF9">
    <property type="entry name" value="DIGUANYLATE CYCLASE DGCM-RELATED"/>
    <property type="match status" value="1"/>
</dbReference>
<feature type="domain" description="PAC" evidence="12">
    <location>
        <begin position="413"/>
        <end position="465"/>
    </location>
</feature>
<gene>
    <name evidence="14" type="ORF">C8D98_1160</name>
</gene>
<keyword evidence="3" id="KW-0597">Phosphoprotein</keyword>
<reference evidence="14 15" key="1">
    <citation type="submission" date="2019-03" db="EMBL/GenBank/DDBJ databases">
        <title>Genomic Encyclopedia of Type Strains, Phase IV (KMG-IV): sequencing the most valuable type-strain genomes for metagenomic binning, comparative biology and taxonomic classification.</title>
        <authorList>
            <person name="Goeker M."/>
        </authorList>
    </citation>
    <scope>NUCLEOTIDE SEQUENCE [LARGE SCALE GENOMIC DNA]</scope>
    <source>
        <strain evidence="14 15">DSM 24984</strain>
    </source>
</reference>
<dbReference type="InterPro" id="IPR050469">
    <property type="entry name" value="Diguanylate_Cyclase"/>
</dbReference>
<evidence type="ECO:0000256" key="1">
    <source>
        <dbReference type="ARBA" id="ARBA00004370"/>
    </source>
</evidence>
<dbReference type="NCBIfam" id="TIGR00229">
    <property type="entry name" value="sensory_box"/>
    <property type="match status" value="1"/>
</dbReference>
<dbReference type="RefSeq" id="WP_132872828.1">
    <property type="nucleotide sequence ID" value="NZ_SMGG01000003.1"/>
</dbReference>
<evidence type="ECO:0000256" key="3">
    <source>
        <dbReference type="ARBA" id="ARBA00022553"/>
    </source>
</evidence>
<feature type="transmembrane region" description="Helical" evidence="10">
    <location>
        <begin position="9"/>
        <end position="31"/>
    </location>
</feature>
<dbReference type="FunFam" id="3.30.70.270:FF:000001">
    <property type="entry name" value="Diguanylate cyclase domain protein"/>
    <property type="match status" value="1"/>
</dbReference>
<dbReference type="AlphaFoldDB" id="A0A4R1KEU7"/>
<dbReference type="Pfam" id="PF08447">
    <property type="entry name" value="PAS_3"/>
    <property type="match status" value="1"/>
</dbReference>
<dbReference type="EMBL" id="SMGG01000003">
    <property type="protein sequence ID" value="TCK62630.1"/>
    <property type="molecule type" value="Genomic_DNA"/>
</dbReference>
<dbReference type="InterPro" id="IPR035965">
    <property type="entry name" value="PAS-like_dom_sf"/>
</dbReference>
<organism evidence="14 15">
    <name type="scientific">Seleniivibrio woodruffii</name>
    <dbReference type="NCBI Taxonomy" id="1078050"/>
    <lineage>
        <taxon>Bacteria</taxon>
        <taxon>Pseudomonadati</taxon>
        <taxon>Deferribacterota</taxon>
        <taxon>Deferribacteres</taxon>
        <taxon>Deferribacterales</taxon>
        <taxon>Geovibrionaceae</taxon>
        <taxon>Seleniivibrio</taxon>
    </lineage>
</organism>
<sequence>MEKSKSLKYYFLFSFYFIIFGMVVAALTSYVNYSMTVVNIKKQITRNVNSIFDEKAFYTNQIMKRYVLLLNTFSKNSLLIDYIENPAFHNKEHLDAFFLASVESTFNLMQLRYIDEKGVERSRVDRKSGRVFIVPENKLQDKSDSYYFKESAKLPENSIWKSKVDLNREHGKIEIPLNPTFRMATPVYINGNFKGIVIVNLMMSNVLNNLVKADNFDVFICDGKGRMLLTTGENQIWSGYLNKHVTLKNYLPEYADKILANDVFSTENLYSFNLEPQIQNGENIRLVFKTKQEYILETRADNTYAAFIIALTTLAVSIPLAWIAAFIPSRLQTKLTETNRSLREFMNILDRYVITTSTDVNQIITRVSLAFSRISGYSREELIGNTNKLIRHPENDPAIYKELWETIQCGDVWQGELRCQDKHGNTFWLRKIISPDLNEKGEIIGYTSIDYDFTAIKQIEEMSVTDQLTKISNRRWLDASLKKEMVRFERYGHDFSVILLDIDHFKNVNDNFGHAEGDSVLIQLAAILKSSTRASDTVGRWGGEEFLIIAPETLKDDCFVLAEKIRHAVEDHDFGAVGHVTVSLGVAQYESGSTAAHFIINADNALYRAKQGGRNRTEKA</sequence>
<dbReference type="InterPro" id="IPR000014">
    <property type="entry name" value="PAS"/>
</dbReference>
<dbReference type="NCBIfam" id="TIGR00254">
    <property type="entry name" value="GGDEF"/>
    <property type="match status" value="1"/>
</dbReference>
<dbReference type="SUPFAM" id="SSF55073">
    <property type="entry name" value="Nucleotide cyclase"/>
    <property type="match status" value="1"/>
</dbReference>
<dbReference type="SUPFAM" id="SSF55785">
    <property type="entry name" value="PYP-like sensor domain (PAS domain)"/>
    <property type="match status" value="1"/>
</dbReference>
<keyword evidence="7" id="KW-0067">ATP-binding</keyword>
<dbReference type="CDD" id="cd00130">
    <property type="entry name" value="PAS"/>
    <property type="match status" value="1"/>
</dbReference>
<dbReference type="InterPro" id="IPR048760">
    <property type="entry name" value="VP0354-like_sensor_dom"/>
</dbReference>
<feature type="domain" description="GGDEF" evidence="13">
    <location>
        <begin position="493"/>
        <end position="620"/>
    </location>
</feature>
<evidence type="ECO:0000313" key="15">
    <source>
        <dbReference type="Proteomes" id="UP000294614"/>
    </source>
</evidence>
<proteinExistence type="predicted"/>
<dbReference type="EC" id="2.7.7.65" evidence="2"/>
<dbReference type="CDD" id="cd01949">
    <property type="entry name" value="GGDEF"/>
    <property type="match status" value="1"/>
</dbReference>
<dbReference type="SMART" id="SM00267">
    <property type="entry name" value="GGDEF"/>
    <property type="match status" value="1"/>
</dbReference>
<evidence type="ECO:0000259" key="13">
    <source>
        <dbReference type="PROSITE" id="PS50887"/>
    </source>
</evidence>
<evidence type="ECO:0000256" key="10">
    <source>
        <dbReference type="SAM" id="Phobius"/>
    </source>
</evidence>
<dbReference type="InterPro" id="IPR029787">
    <property type="entry name" value="Nucleotide_cyclase"/>
</dbReference>
<evidence type="ECO:0000256" key="6">
    <source>
        <dbReference type="ARBA" id="ARBA00022777"/>
    </source>
</evidence>
<dbReference type="Pfam" id="PF21623">
    <property type="entry name" value="HK_sensor_dom_bact"/>
    <property type="match status" value="1"/>
</dbReference>
<dbReference type="SUPFAM" id="SSF103190">
    <property type="entry name" value="Sensory domain-like"/>
    <property type="match status" value="1"/>
</dbReference>
<dbReference type="InterPro" id="IPR000160">
    <property type="entry name" value="GGDEF_dom"/>
</dbReference>
<dbReference type="PANTHER" id="PTHR45138">
    <property type="entry name" value="REGULATORY COMPONENTS OF SENSORY TRANSDUCTION SYSTEM"/>
    <property type="match status" value="1"/>
</dbReference>
<keyword evidence="4" id="KW-0808">Transferase</keyword>
<dbReference type="GO" id="GO:0016301">
    <property type="term" value="F:kinase activity"/>
    <property type="evidence" value="ECO:0007669"/>
    <property type="project" value="UniProtKB-KW"/>
</dbReference>
<dbReference type="InterPro" id="IPR043128">
    <property type="entry name" value="Rev_trsase/Diguanyl_cyclase"/>
</dbReference>
<name>A0A4R1KEU7_9BACT</name>
<comment type="caution">
    <text evidence="14">The sequence shown here is derived from an EMBL/GenBank/DDBJ whole genome shotgun (WGS) entry which is preliminary data.</text>
</comment>
<dbReference type="PROSITE" id="PS50113">
    <property type="entry name" value="PAC"/>
    <property type="match status" value="1"/>
</dbReference>
<dbReference type="GO" id="GO:0005886">
    <property type="term" value="C:plasma membrane"/>
    <property type="evidence" value="ECO:0007669"/>
    <property type="project" value="TreeGrafter"/>
</dbReference>
<evidence type="ECO:0000256" key="8">
    <source>
        <dbReference type="ARBA" id="ARBA00023012"/>
    </source>
</evidence>
<keyword evidence="6" id="KW-0418">Kinase</keyword>
<keyword evidence="15" id="KW-1185">Reference proteome</keyword>
<evidence type="ECO:0000256" key="5">
    <source>
        <dbReference type="ARBA" id="ARBA00022741"/>
    </source>
</evidence>
<dbReference type="GO" id="GO:0043709">
    <property type="term" value="P:cell adhesion involved in single-species biofilm formation"/>
    <property type="evidence" value="ECO:0007669"/>
    <property type="project" value="TreeGrafter"/>
</dbReference>
<dbReference type="Proteomes" id="UP000294614">
    <property type="component" value="Unassembled WGS sequence"/>
</dbReference>
<evidence type="ECO:0000256" key="9">
    <source>
        <dbReference type="ARBA" id="ARBA00034247"/>
    </source>
</evidence>
<comment type="subcellular location">
    <subcellularLocation>
        <location evidence="1">Membrane</location>
    </subcellularLocation>
</comment>
<dbReference type="InterPro" id="IPR000700">
    <property type="entry name" value="PAS-assoc_C"/>
</dbReference>
<evidence type="ECO:0000259" key="12">
    <source>
        <dbReference type="PROSITE" id="PS50113"/>
    </source>
</evidence>
<protein>
    <recommendedName>
        <fullName evidence="2">diguanylate cyclase</fullName>
        <ecNumber evidence="2">2.7.7.65</ecNumber>
    </recommendedName>
</protein>
<evidence type="ECO:0000256" key="2">
    <source>
        <dbReference type="ARBA" id="ARBA00012528"/>
    </source>
</evidence>
<dbReference type="Pfam" id="PF00990">
    <property type="entry name" value="GGDEF"/>
    <property type="match status" value="1"/>
</dbReference>
<evidence type="ECO:0000259" key="11">
    <source>
        <dbReference type="PROSITE" id="PS50112"/>
    </source>
</evidence>
<feature type="transmembrane region" description="Helical" evidence="10">
    <location>
        <begin position="304"/>
        <end position="327"/>
    </location>
</feature>
<keyword evidence="10" id="KW-1133">Transmembrane helix</keyword>
<dbReference type="PROSITE" id="PS50112">
    <property type="entry name" value="PAS"/>
    <property type="match status" value="1"/>
</dbReference>
<keyword evidence="5" id="KW-0547">Nucleotide-binding</keyword>
<dbReference type="InterPro" id="IPR029151">
    <property type="entry name" value="Sensor-like_sf"/>
</dbReference>
<feature type="domain" description="PAS" evidence="11">
    <location>
        <begin position="338"/>
        <end position="410"/>
    </location>
</feature>
<dbReference type="Gene3D" id="3.30.450.20">
    <property type="entry name" value="PAS domain"/>
    <property type="match status" value="2"/>
</dbReference>
<accession>A0A4R1KEU7</accession>
<keyword evidence="8" id="KW-0902">Two-component regulatory system</keyword>
<evidence type="ECO:0000313" key="14">
    <source>
        <dbReference type="EMBL" id="TCK62630.1"/>
    </source>
</evidence>
<evidence type="ECO:0000256" key="4">
    <source>
        <dbReference type="ARBA" id="ARBA00022679"/>
    </source>
</evidence>